<name>A0A6L2MPL5_TANCI</name>
<dbReference type="AlphaFoldDB" id="A0A6L2MPL5"/>
<feature type="region of interest" description="Disordered" evidence="1">
    <location>
        <begin position="1"/>
        <end position="25"/>
    </location>
</feature>
<comment type="caution">
    <text evidence="2">The sequence shown here is derived from an EMBL/GenBank/DDBJ whole genome shotgun (WGS) entry which is preliminary data.</text>
</comment>
<sequence>MKIEESLNVTFDKTPPPSKTSPLVDDDLDEDQAVKVAKKKVLDNDIEDETLEVDEIVSIKESKNHPLENVIGNLTKEPLAESTHKQKDDELTDKKVKKMKANDQAIQTILIVWAEGNENGNNGIQLQAEEFDPIAAAGDIDEKEEVNAN</sequence>
<protein>
    <submittedName>
        <fullName evidence="2">Uncharacterized protein</fullName>
    </submittedName>
</protein>
<evidence type="ECO:0000313" key="2">
    <source>
        <dbReference type="EMBL" id="GEU75299.1"/>
    </source>
</evidence>
<dbReference type="EMBL" id="BKCJ010007056">
    <property type="protein sequence ID" value="GEU75299.1"/>
    <property type="molecule type" value="Genomic_DNA"/>
</dbReference>
<evidence type="ECO:0000256" key="1">
    <source>
        <dbReference type="SAM" id="MobiDB-lite"/>
    </source>
</evidence>
<feature type="non-terminal residue" evidence="2">
    <location>
        <position position="149"/>
    </location>
</feature>
<accession>A0A6L2MPL5</accession>
<reference evidence="2" key="1">
    <citation type="journal article" date="2019" name="Sci. Rep.">
        <title>Draft genome of Tanacetum cinerariifolium, the natural source of mosquito coil.</title>
        <authorList>
            <person name="Yamashiro T."/>
            <person name="Shiraishi A."/>
            <person name="Satake H."/>
            <person name="Nakayama K."/>
        </authorList>
    </citation>
    <scope>NUCLEOTIDE SEQUENCE</scope>
</reference>
<gene>
    <name evidence="2" type="ORF">Tci_047277</name>
</gene>
<proteinExistence type="predicted"/>
<organism evidence="2">
    <name type="scientific">Tanacetum cinerariifolium</name>
    <name type="common">Dalmatian daisy</name>
    <name type="synonym">Chrysanthemum cinerariifolium</name>
    <dbReference type="NCBI Taxonomy" id="118510"/>
    <lineage>
        <taxon>Eukaryota</taxon>
        <taxon>Viridiplantae</taxon>
        <taxon>Streptophyta</taxon>
        <taxon>Embryophyta</taxon>
        <taxon>Tracheophyta</taxon>
        <taxon>Spermatophyta</taxon>
        <taxon>Magnoliopsida</taxon>
        <taxon>eudicotyledons</taxon>
        <taxon>Gunneridae</taxon>
        <taxon>Pentapetalae</taxon>
        <taxon>asterids</taxon>
        <taxon>campanulids</taxon>
        <taxon>Asterales</taxon>
        <taxon>Asteraceae</taxon>
        <taxon>Asteroideae</taxon>
        <taxon>Anthemideae</taxon>
        <taxon>Anthemidinae</taxon>
        <taxon>Tanacetum</taxon>
    </lineage>
</organism>